<evidence type="ECO:0000313" key="1">
    <source>
        <dbReference type="EMBL" id="KAJ5069154.1"/>
    </source>
</evidence>
<accession>A0A9Q0LB59</accession>
<organism evidence="1 2">
    <name type="scientific">Anaeramoeba ignava</name>
    <name type="common">Anaerobic marine amoeba</name>
    <dbReference type="NCBI Taxonomy" id="1746090"/>
    <lineage>
        <taxon>Eukaryota</taxon>
        <taxon>Metamonada</taxon>
        <taxon>Anaeramoebidae</taxon>
        <taxon>Anaeramoeba</taxon>
    </lineage>
</organism>
<dbReference type="GO" id="GO:0016740">
    <property type="term" value="F:transferase activity"/>
    <property type="evidence" value="ECO:0007669"/>
    <property type="project" value="UniProtKB-KW"/>
</dbReference>
<comment type="caution">
    <text evidence="1">The sequence shown here is derived from an EMBL/GenBank/DDBJ whole genome shotgun (WGS) entry which is preliminary data.</text>
</comment>
<dbReference type="SUPFAM" id="SSF100950">
    <property type="entry name" value="NagB/RpiA/CoA transferase-like"/>
    <property type="match status" value="1"/>
</dbReference>
<sequence length="757" mass="88146">MIYSRRFDYTPPEYITLLFTDLGALSPSAFLDEIVQVLVIHSPFEIIILTKDNSIWICGSLFKHLQNQLQLKKSFPNEKKPKKRKKANEKVFNHESPIIFFLDQKFKSRIDNLFKQEIIVQILQTNQSNLVFFTNQTNYSINTKTNSSIHFFRLKSSKKITDTLSKPPKSSSIIENEQFKFNKIALINSQDFSDFMKSLIKEDTKIFGDENGEAEKDLIVFFIDLNNNLSWIHFGNEKITNSQNKIELEEKVISVFIHNRKSIVIFGKFGKIWIFSYKTIFNQIANSCEVYPCLYTINLSYQIGEIRSVDMIEDQATFQILCKGGIGYICSLDEIFNILDTEEKNTFQSSNEFNNNNNNNNNNEKNMSVISSTIIQMHNIQELQKISLDKFTIPCFDIVGITRISCLNQNGYILNQEGQLLYSSTDFDIHNFQKEESRKMLPKQSTKSKISKLIESVSSYNQIIVEIQAKIQSIDEMISNFNILYHFAAIFEKGNNSEMKMEISQIIPNEKMVIINMMLLCDINFPTSSFSNCFFFLQISNLHFIKENQQKTLSIPFESAKRQKILNQTQQSISLSFPLKIYSNQPLIIEVLLGSSANQELEIMIPIGSKRFDILDFSEKFPQKDENINYDNFSNESSQIFTKIQQHHSHSLNDFENIQTQLNLPQDFGNSTKIPTIYSTDLFQFETKQEGLNLIQNIFGNEYLEDTITLLEMQEKKQIKLKIKRKNEQMEFKYSNSFRKIFTFSKRMYFGSSKSNQ</sequence>
<protein>
    <submittedName>
        <fullName evidence="1">Nagb/rpia/coa transferase-like superfamily protein</fullName>
    </submittedName>
</protein>
<evidence type="ECO:0000313" key="2">
    <source>
        <dbReference type="Proteomes" id="UP001149090"/>
    </source>
</evidence>
<proteinExistence type="predicted"/>
<dbReference type="AlphaFoldDB" id="A0A9Q0LB59"/>
<dbReference type="InterPro" id="IPR037171">
    <property type="entry name" value="NagB/RpiA_transferase-like"/>
</dbReference>
<keyword evidence="1" id="KW-0808">Transferase</keyword>
<keyword evidence="2" id="KW-1185">Reference proteome</keyword>
<name>A0A9Q0LB59_ANAIG</name>
<dbReference type="OrthoDB" id="10249309at2759"/>
<reference evidence="1" key="1">
    <citation type="submission" date="2022-10" db="EMBL/GenBank/DDBJ databases">
        <title>Novel sulphate-reducing endosymbionts in the free-living metamonad Anaeramoeba.</title>
        <authorList>
            <person name="Jerlstrom-Hultqvist J."/>
            <person name="Cepicka I."/>
            <person name="Gallot-Lavallee L."/>
            <person name="Salas-Leiva D."/>
            <person name="Curtis B.A."/>
            <person name="Zahonova K."/>
            <person name="Pipaliya S."/>
            <person name="Dacks J."/>
            <person name="Roger A.J."/>
        </authorList>
    </citation>
    <scope>NUCLEOTIDE SEQUENCE</scope>
    <source>
        <strain evidence="1">BMAN</strain>
    </source>
</reference>
<gene>
    <name evidence="1" type="ORF">M0811_11910</name>
</gene>
<dbReference type="EMBL" id="JAPDFW010000108">
    <property type="protein sequence ID" value="KAJ5069154.1"/>
    <property type="molecule type" value="Genomic_DNA"/>
</dbReference>
<dbReference type="Proteomes" id="UP001149090">
    <property type="component" value="Unassembled WGS sequence"/>
</dbReference>